<dbReference type="Gene3D" id="3.30.530.20">
    <property type="match status" value="1"/>
</dbReference>
<proteinExistence type="predicted"/>
<protein>
    <submittedName>
        <fullName evidence="1">SRPBCC family protein</fullName>
    </submittedName>
</protein>
<dbReference type="Pfam" id="PF10604">
    <property type="entry name" value="Polyketide_cyc2"/>
    <property type="match status" value="1"/>
</dbReference>
<dbReference type="CDD" id="cd07821">
    <property type="entry name" value="PYR_PYL_RCAR_like"/>
    <property type="match status" value="1"/>
</dbReference>
<dbReference type="InterPro" id="IPR023393">
    <property type="entry name" value="START-like_dom_sf"/>
</dbReference>
<gene>
    <name evidence="1" type="ORF">ACFSC0_16120</name>
</gene>
<evidence type="ECO:0000313" key="2">
    <source>
        <dbReference type="Proteomes" id="UP001597237"/>
    </source>
</evidence>
<comment type="caution">
    <text evidence="1">The sequence shown here is derived from an EMBL/GenBank/DDBJ whole genome shotgun (WGS) entry which is preliminary data.</text>
</comment>
<dbReference type="Proteomes" id="UP001597237">
    <property type="component" value="Unassembled WGS sequence"/>
</dbReference>
<dbReference type="InterPro" id="IPR019587">
    <property type="entry name" value="Polyketide_cyclase/dehydratase"/>
</dbReference>
<dbReference type="EMBL" id="JBHUEY010000006">
    <property type="protein sequence ID" value="MFD1784929.1"/>
    <property type="molecule type" value="Genomic_DNA"/>
</dbReference>
<sequence length="134" mass="14689">MATIRKSLDLAAPADRVWDALADFGAVHRRIAPGFLTDCRLDGESRVVTFASGQVFREHLVSADPAERRLVYAIAEPPFLTYQGTVEVTPQGEGRCRFAWTVDLLPNELAGHIEAQMELGAQAIRRTLEAPVSA</sequence>
<keyword evidence="2" id="KW-1185">Reference proteome</keyword>
<reference evidence="2" key="1">
    <citation type="journal article" date="2019" name="Int. J. Syst. Evol. Microbiol.">
        <title>The Global Catalogue of Microorganisms (GCM) 10K type strain sequencing project: providing services to taxonomists for standard genome sequencing and annotation.</title>
        <authorList>
            <consortium name="The Broad Institute Genomics Platform"/>
            <consortium name="The Broad Institute Genome Sequencing Center for Infectious Disease"/>
            <person name="Wu L."/>
            <person name="Ma J."/>
        </authorList>
    </citation>
    <scope>NUCLEOTIDE SEQUENCE [LARGE SCALE GENOMIC DNA]</scope>
    <source>
        <strain evidence="2">DFY28</strain>
    </source>
</reference>
<accession>A0ABW4N627</accession>
<name>A0ABW4N627_9CAUL</name>
<organism evidence="1 2">
    <name type="scientific">Phenylobacterium terrae</name>
    <dbReference type="NCBI Taxonomy" id="2665495"/>
    <lineage>
        <taxon>Bacteria</taxon>
        <taxon>Pseudomonadati</taxon>
        <taxon>Pseudomonadota</taxon>
        <taxon>Alphaproteobacteria</taxon>
        <taxon>Caulobacterales</taxon>
        <taxon>Caulobacteraceae</taxon>
        <taxon>Phenylobacterium</taxon>
    </lineage>
</organism>
<dbReference type="SUPFAM" id="SSF55961">
    <property type="entry name" value="Bet v1-like"/>
    <property type="match status" value="1"/>
</dbReference>
<evidence type="ECO:0000313" key="1">
    <source>
        <dbReference type="EMBL" id="MFD1784929.1"/>
    </source>
</evidence>
<dbReference type="RefSeq" id="WP_377281892.1">
    <property type="nucleotide sequence ID" value="NZ_JBHRSI010000005.1"/>
</dbReference>